<comment type="caution">
    <text evidence="2">The sequence shown here is derived from an EMBL/GenBank/DDBJ whole genome shotgun (WGS) entry which is preliminary data.</text>
</comment>
<dbReference type="Proteomes" id="UP000823388">
    <property type="component" value="Chromosome 5N"/>
</dbReference>
<feature type="compositionally biased region" description="Low complexity" evidence="1">
    <location>
        <begin position="52"/>
        <end position="70"/>
    </location>
</feature>
<accession>A0A8T0RVY2</accession>
<sequence length="175" mass="17905">MYLPGYPAHTAGPRPGGPSSSPGAPRPPRSPPLPLPLSLGSPMDRAVSQLRSSEPSCGGGSSPSPAAAAAPAWAFLPQEVTGDSECDDDQQAAAVAAVYADDGDAESCSGGEDHSVELDERRLMSWQCWMVESASVVVVGAEAARPAPPEDDGAAADGDADSDRLFWEACIAHGY</sequence>
<gene>
    <name evidence="2" type="ORF">PVAP13_5NG370100</name>
</gene>
<dbReference type="AlphaFoldDB" id="A0A8T0RVY2"/>
<feature type="compositionally biased region" description="Pro residues" evidence="1">
    <location>
        <begin position="24"/>
        <end position="35"/>
    </location>
</feature>
<keyword evidence="3" id="KW-1185">Reference proteome</keyword>
<feature type="region of interest" description="Disordered" evidence="1">
    <location>
        <begin position="1"/>
        <end position="70"/>
    </location>
</feature>
<evidence type="ECO:0000313" key="2">
    <source>
        <dbReference type="EMBL" id="KAG2588846.1"/>
    </source>
</evidence>
<protein>
    <submittedName>
        <fullName evidence="2">Uncharacterized protein</fullName>
    </submittedName>
</protein>
<dbReference type="EMBL" id="CM029046">
    <property type="protein sequence ID" value="KAG2588846.1"/>
    <property type="molecule type" value="Genomic_DNA"/>
</dbReference>
<organism evidence="2 3">
    <name type="scientific">Panicum virgatum</name>
    <name type="common">Blackwell switchgrass</name>
    <dbReference type="NCBI Taxonomy" id="38727"/>
    <lineage>
        <taxon>Eukaryota</taxon>
        <taxon>Viridiplantae</taxon>
        <taxon>Streptophyta</taxon>
        <taxon>Embryophyta</taxon>
        <taxon>Tracheophyta</taxon>
        <taxon>Spermatophyta</taxon>
        <taxon>Magnoliopsida</taxon>
        <taxon>Liliopsida</taxon>
        <taxon>Poales</taxon>
        <taxon>Poaceae</taxon>
        <taxon>PACMAD clade</taxon>
        <taxon>Panicoideae</taxon>
        <taxon>Panicodae</taxon>
        <taxon>Paniceae</taxon>
        <taxon>Panicinae</taxon>
        <taxon>Panicum</taxon>
        <taxon>Panicum sect. Hiantes</taxon>
    </lineage>
</organism>
<evidence type="ECO:0000256" key="1">
    <source>
        <dbReference type="SAM" id="MobiDB-lite"/>
    </source>
</evidence>
<reference evidence="2" key="1">
    <citation type="submission" date="2020-05" db="EMBL/GenBank/DDBJ databases">
        <title>WGS assembly of Panicum virgatum.</title>
        <authorList>
            <person name="Lovell J.T."/>
            <person name="Jenkins J."/>
            <person name="Shu S."/>
            <person name="Juenger T.E."/>
            <person name="Schmutz J."/>
        </authorList>
    </citation>
    <scope>NUCLEOTIDE SEQUENCE</scope>
    <source>
        <strain evidence="2">AP13</strain>
    </source>
</reference>
<proteinExistence type="predicted"/>
<name>A0A8T0RVY2_PANVG</name>
<evidence type="ECO:0000313" key="3">
    <source>
        <dbReference type="Proteomes" id="UP000823388"/>
    </source>
</evidence>
<feature type="compositionally biased region" description="Low complexity" evidence="1">
    <location>
        <begin position="11"/>
        <end position="23"/>
    </location>
</feature>